<evidence type="ECO:0000313" key="5">
    <source>
        <dbReference type="Proteomes" id="UP001381693"/>
    </source>
</evidence>
<comment type="caution">
    <text evidence="2">Lacks conserved residue(s) required for the propagation of feature annotation.</text>
</comment>
<dbReference type="AlphaFoldDB" id="A0AAN9A3T7"/>
<dbReference type="InterPro" id="IPR058698">
    <property type="entry name" value="CUB_metazoa"/>
</dbReference>
<dbReference type="SUPFAM" id="SSF49854">
    <property type="entry name" value="Spermadhesin, CUB domain"/>
    <property type="match status" value="1"/>
</dbReference>
<gene>
    <name evidence="4" type="ORF">SK128_005693</name>
</gene>
<dbReference type="Gene3D" id="2.60.120.290">
    <property type="entry name" value="Spermadhesin, CUB domain"/>
    <property type="match status" value="1"/>
</dbReference>
<protein>
    <recommendedName>
        <fullName evidence="3">CUB domain-containing protein</fullName>
    </recommendedName>
</protein>
<accession>A0AAN9A3T7</accession>
<evidence type="ECO:0000256" key="1">
    <source>
        <dbReference type="ARBA" id="ARBA00023157"/>
    </source>
</evidence>
<comment type="caution">
    <text evidence="4">The sequence shown here is derived from an EMBL/GenBank/DDBJ whole genome shotgun (WGS) entry which is preliminary data.</text>
</comment>
<sequence length="177" mass="18831">MKKTALSFLRTLYVAAPKGCLQYYKGISGTVESFNFQGNMTTYEGTPQIAELKYAACVEKVDGYCGIAWERNTAVGDMSFTVSGNANTLSPGLIGTLDASATGTADCIDDYVIIPGGVVSSGIIADRYCGLGFPIRVYSTHQPFTLYTVTDDNEMPDSAGTTGTNGGFSLNYQQITC</sequence>
<dbReference type="Pfam" id="PF26080">
    <property type="entry name" value="CUB_animal"/>
    <property type="match status" value="1"/>
</dbReference>
<keyword evidence="1" id="KW-1015">Disulfide bond</keyword>
<dbReference type="PROSITE" id="PS01180">
    <property type="entry name" value="CUB"/>
    <property type="match status" value="1"/>
</dbReference>
<proteinExistence type="predicted"/>
<evidence type="ECO:0000313" key="4">
    <source>
        <dbReference type="EMBL" id="KAK7073179.1"/>
    </source>
</evidence>
<evidence type="ECO:0000259" key="3">
    <source>
        <dbReference type="PROSITE" id="PS01180"/>
    </source>
</evidence>
<dbReference type="Proteomes" id="UP001381693">
    <property type="component" value="Unassembled WGS sequence"/>
</dbReference>
<dbReference type="PANTHER" id="PTHR33236">
    <property type="entry name" value="INTRAFLAGELLAR TRANSPORT PROTEIN 122 FAMILY PROTEIN-RELATED"/>
    <property type="match status" value="1"/>
</dbReference>
<feature type="domain" description="CUB" evidence="3">
    <location>
        <begin position="20"/>
        <end position="175"/>
    </location>
</feature>
<name>A0AAN9A3T7_HALRR</name>
<organism evidence="4 5">
    <name type="scientific">Halocaridina rubra</name>
    <name type="common">Hawaiian red shrimp</name>
    <dbReference type="NCBI Taxonomy" id="373956"/>
    <lineage>
        <taxon>Eukaryota</taxon>
        <taxon>Metazoa</taxon>
        <taxon>Ecdysozoa</taxon>
        <taxon>Arthropoda</taxon>
        <taxon>Crustacea</taxon>
        <taxon>Multicrustacea</taxon>
        <taxon>Malacostraca</taxon>
        <taxon>Eumalacostraca</taxon>
        <taxon>Eucarida</taxon>
        <taxon>Decapoda</taxon>
        <taxon>Pleocyemata</taxon>
        <taxon>Caridea</taxon>
        <taxon>Atyoidea</taxon>
        <taxon>Atyidae</taxon>
        <taxon>Halocaridina</taxon>
    </lineage>
</organism>
<dbReference type="InterPro" id="IPR000859">
    <property type="entry name" value="CUB_dom"/>
</dbReference>
<dbReference type="EMBL" id="JAXCGZ010013243">
    <property type="protein sequence ID" value="KAK7073179.1"/>
    <property type="molecule type" value="Genomic_DNA"/>
</dbReference>
<dbReference type="InterPro" id="IPR035914">
    <property type="entry name" value="Sperma_CUB_dom_sf"/>
</dbReference>
<evidence type="ECO:0000256" key="2">
    <source>
        <dbReference type="PROSITE-ProRule" id="PRU00059"/>
    </source>
</evidence>
<keyword evidence="5" id="KW-1185">Reference proteome</keyword>
<reference evidence="4 5" key="1">
    <citation type="submission" date="2023-11" db="EMBL/GenBank/DDBJ databases">
        <title>Halocaridina rubra genome assembly.</title>
        <authorList>
            <person name="Smith C."/>
        </authorList>
    </citation>
    <scope>NUCLEOTIDE SEQUENCE [LARGE SCALE GENOMIC DNA]</scope>
    <source>
        <strain evidence="4">EP-1</strain>
        <tissue evidence="4">Whole</tissue>
    </source>
</reference>
<dbReference type="PANTHER" id="PTHR33236:SF5">
    <property type="entry name" value="CUB DOMAIN-CONTAINING PROTEIN"/>
    <property type="match status" value="1"/>
</dbReference>